<dbReference type="Pfam" id="PF00582">
    <property type="entry name" value="Usp"/>
    <property type="match status" value="1"/>
</dbReference>
<dbReference type="GeneID" id="5774599"/>
<dbReference type="Gene3D" id="3.40.50.620">
    <property type="entry name" value="HUPs"/>
    <property type="match status" value="1"/>
</dbReference>
<dbReference type="InterPro" id="IPR014729">
    <property type="entry name" value="Rossmann-like_a/b/a_fold"/>
</dbReference>
<accession>A9A2I9</accession>
<dbReference type="SUPFAM" id="SSF52402">
    <property type="entry name" value="Adenine nucleotide alpha hydrolases-like"/>
    <property type="match status" value="1"/>
</dbReference>
<dbReference type="Proteomes" id="UP000000792">
    <property type="component" value="Chromosome"/>
</dbReference>
<evidence type="ECO:0000313" key="3">
    <source>
        <dbReference type="EMBL" id="ABX13228.1"/>
    </source>
</evidence>
<evidence type="ECO:0000259" key="2">
    <source>
        <dbReference type="Pfam" id="PF00582"/>
    </source>
</evidence>
<evidence type="ECO:0000313" key="4">
    <source>
        <dbReference type="Proteomes" id="UP000000792"/>
    </source>
</evidence>
<dbReference type="eggNOG" id="arCOG02053">
    <property type="taxonomic scope" value="Archaea"/>
</dbReference>
<dbReference type="EnsemblBacteria" id="ABX13228">
    <property type="protein sequence ID" value="ABX13228"/>
    <property type="gene ID" value="Nmar_1332"/>
</dbReference>
<dbReference type="OrthoDB" id="105697at2157"/>
<name>A9A2I9_NITMS</name>
<dbReference type="InParanoid" id="A9A2I9"/>
<dbReference type="CDD" id="cd00293">
    <property type="entry name" value="USP-like"/>
    <property type="match status" value="1"/>
</dbReference>
<dbReference type="EMBL" id="CP000866">
    <property type="protein sequence ID" value="ABX13228.1"/>
    <property type="molecule type" value="Genomic_DNA"/>
</dbReference>
<gene>
    <name evidence="3" type="ordered locus">Nmar_1332</name>
</gene>
<dbReference type="HOGENOM" id="CLU_049301_16_2_2"/>
<proteinExistence type="inferred from homology"/>
<comment type="similarity">
    <text evidence="1">Belongs to the universal stress protein A family.</text>
</comment>
<reference evidence="3 4" key="1">
    <citation type="journal article" date="2010" name="Proc. Natl. Acad. Sci. U.S.A.">
        <title>Nitrosopumilus maritimus genome reveals unique mechanisms for nitrification and autotrophy in globally distributed marine crenarchaea.</title>
        <authorList>
            <person name="Walker C.B."/>
            <person name="de la Torre J.R."/>
            <person name="Klotz M.G."/>
            <person name="Urakawa H."/>
            <person name="Pinel N."/>
            <person name="Arp D.J."/>
            <person name="Brochier-Armanet C."/>
            <person name="Chain P.S."/>
            <person name="Chan P.P."/>
            <person name="Gollabgir A."/>
            <person name="Hemp J."/>
            <person name="Hugler M."/>
            <person name="Karr E.A."/>
            <person name="Konneke M."/>
            <person name="Shin M."/>
            <person name="Lawton T.J."/>
            <person name="Lowe T."/>
            <person name="Martens-Habbena W."/>
            <person name="Sayavedra-Soto L.A."/>
            <person name="Lang D."/>
            <person name="Sievert S.M."/>
            <person name="Rosenzweig A.C."/>
            <person name="Manning G."/>
            <person name="Stahl D.A."/>
        </authorList>
    </citation>
    <scope>NUCLEOTIDE SEQUENCE [LARGE SCALE GENOMIC DNA]</scope>
    <source>
        <strain evidence="3 4">SCM1</strain>
    </source>
</reference>
<dbReference type="STRING" id="436308.Nmar_1332"/>
<keyword evidence="4" id="KW-1185">Reference proteome</keyword>
<dbReference type="AlphaFoldDB" id="A9A2I9"/>
<dbReference type="KEGG" id="nmr:Nmar_1332"/>
<sequence length="145" mass="16370">MTEFKHILVPFDNSEKGLKSITTASKIAGNLGGKITILQCVEKKIPKFMFFKTKQDKIDAARDVNIAENEASKFREIAKKYGANVATKIEKIEDDPHQYIIDYANKSDVDLVVMNPSENINTTEIHQSVVDKISRNLNCSLLRIQ</sequence>
<evidence type="ECO:0000256" key="1">
    <source>
        <dbReference type="ARBA" id="ARBA00008791"/>
    </source>
</evidence>
<dbReference type="PhylomeDB" id="A9A2I9"/>
<dbReference type="RefSeq" id="WP_012215715.1">
    <property type="nucleotide sequence ID" value="NC_010085.1"/>
</dbReference>
<dbReference type="InterPro" id="IPR006016">
    <property type="entry name" value="UspA"/>
</dbReference>
<organism evidence="3 4">
    <name type="scientific">Nitrosopumilus maritimus (strain SCM1)</name>
    <dbReference type="NCBI Taxonomy" id="436308"/>
    <lineage>
        <taxon>Archaea</taxon>
        <taxon>Nitrososphaerota</taxon>
        <taxon>Nitrososphaeria</taxon>
        <taxon>Nitrosopumilales</taxon>
        <taxon>Nitrosopumilaceae</taxon>
        <taxon>Nitrosopumilus</taxon>
    </lineage>
</organism>
<dbReference type="PANTHER" id="PTHR46268">
    <property type="entry name" value="STRESS RESPONSE PROTEIN NHAX"/>
    <property type="match status" value="1"/>
</dbReference>
<dbReference type="PANTHER" id="PTHR46268:SF6">
    <property type="entry name" value="UNIVERSAL STRESS PROTEIN UP12"/>
    <property type="match status" value="1"/>
</dbReference>
<feature type="domain" description="UspA" evidence="2">
    <location>
        <begin position="4"/>
        <end position="142"/>
    </location>
</feature>
<protein>
    <recommendedName>
        <fullName evidence="2">UspA domain-containing protein</fullName>
    </recommendedName>
</protein>